<dbReference type="Gene3D" id="3.90.550.10">
    <property type="entry name" value="Spore Coat Polysaccharide Biosynthesis Protein SpsA, Chain A"/>
    <property type="match status" value="1"/>
</dbReference>
<evidence type="ECO:0000313" key="6">
    <source>
        <dbReference type="EMBL" id="SMC50357.1"/>
    </source>
</evidence>
<dbReference type="Pfam" id="PF00535">
    <property type="entry name" value="Glycos_transf_2"/>
    <property type="match status" value="1"/>
</dbReference>
<protein>
    <submittedName>
        <fullName evidence="6">Glycosyltransferase, catalytic subunit of cellulose synthase and poly-beta-1,6-N-acetylglucosamine synthase</fullName>
    </submittedName>
</protein>
<evidence type="ECO:0000256" key="3">
    <source>
        <dbReference type="ARBA" id="ARBA00022679"/>
    </source>
</evidence>
<evidence type="ECO:0000313" key="7">
    <source>
        <dbReference type="Proteomes" id="UP000192418"/>
    </source>
</evidence>
<comment type="similarity">
    <text evidence="1">Belongs to the glycosyltransferase 2 family.</text>
</comment>
<dbReference type="STRING" id="1121400.SAMN02746065_10386"/>
<dbReference type="InterPro" id="IPR001173">
    <property type="entry name" value="Glyco_trans_2-like"/>
</dbReference>
<name>A0A1W1ZPS0_9BACT</name>
<sequence>MEDIIFLIFWVSVGMVVYAYVGYPACLMGLSLFRKSGRVETDSKGWELPRVSFIITAYNEEKQIAEKLQRTLSQDYPQEKLEIIVASDCSTDKTDIIVEGFGRGRIKLVRAPERRGKEFAQKYAIEIAKGDILIFSDVATSLDVQGLRTIIQNFKDPSIGCVSSEDRFIDAEGNISGEGIYVKYEMFLRKLESQVNSLVGLSGSFFAARRSVCCHNWATDLPSDFNTLLNTIRSNMKGVIDPATIGYYKNITDEKKEFNRKVRTVLRGISVFMRNFSLLNPWRYGLFSWQLFSHKLCRWMVPFFLIIIMFTNILLVQRTGYLFLLLIQGGFYSISLFWYILRDTAWAKEGHKMISWVKIPFFFISVNSAIALAWWKYAMGDRATFWEPSKR</sequence>
<dbReference type="CDD" id="cd06439">
    <property type="entry name" value="CESA_like_1"/>
    <property type="match status" value="1"/>
</dbReference>
<keyword evidence="4" id="KW-1133">Transmembrane helix</keyword>
<gene>
    <name evidence="6" type="ORF">SAMN02746065_10386</name>
</gene>
<evidence type="ECO:0000256" key="4">
    <source>
        <dbReference type="SAM" id="Phobius"/>
    </source>
</evidence>
<keyword evidence="2" id="KW-0328">Glycosyltransferase</keyword>
<feature type="transmembrane region" description="Helical" evidence="4">
    <location>
        <begin position="6"/>
        <end position="33"/>
    </location>
</feature>
<feature type="domain" description="Glycosyltransferase 2-like" evidence="5">
    <location>
        <begin position="52"/>
        <end position="212"/>
    </location>
</feature>
<dbReference type="RefSeq" id="WP_084067064.1">
    <property type="nucleotide sequence ID" value="NZ_FWXY01000003.1"/>
</dbReference>
<dbReference type="GO" id="GO:0016757">
    <property type="term" value="F:glycosyltransferase activity"/>
    <property type="evidence" value="ECO:0007669"/>
    <property type="project" value="UniProtKB-KW"/>
</dbReference>
<dbReference type="AlphaFoldDB" id="A0A1W1ZPS0"/>
<accession>A0A1W1ZPS0</accession>
<feature type="transmembrane region" description="Helical" evidence="4">
    <location>
        <begin position="296"/>
        <end position="315"/>
    </location>
</feature>
<reference evidence="6 7" key="1">
    <citation type="submission" date="2017-04" db="EMBL/GenBank/DDBJ databases">
        <authorList>
            <person name="Afonso C.L."/>
            <person name="Miller P.J."/>
            <person name="Scott M.A."/>
            <person name="Spackman E."/>
            <person name="Goraichik I."/>
            <person name="Dimitrov K.M."/>
            <person name="Suarez D.L."/>
            <person name="Swayne D.E."/>
        </authorList>
    </citation>
    <scope>NUCLEOTIDE SEQUENCE [LARGE SCALE GENOMIC DNA]</scope>
    <source>
        <strain evidence="6 7">DSM 3385</strain>
    </source>
</reference>
<evidence type="ECO:0000256" key="2">
    <source>
        <dbReference type="ARBA" id="ARBA00022676"/>
    </source>
</evidence>
<feature type="transmembrane region" description="Helical" evidence="4">
    <location>
        <begin position="321"/>
        <end position="341"/>
    </location>
</feature>
<keyword evidence="4" id="KW-0472">Membrane</keyword>
<evidence type="ECO:0000259" key="5">
    <source>
        <dbReference type="Pfam" id="PF00535"/>
    </source>
</evidence>
<dbReference type="Proteomes" id="UP000192418">
    <property type="component" value="Unassembled WGS sequence"/>
</dbReference>
<keyword evidence="7" id="KW-1185">Reference proteome</keyword>
<keyword evidence="3 6" id="KW-0808">Transferase</keyword>
<dbReference type="InterPro" id="IPR029044">
    <property type="entry name" value="Nucleotide-diphossugar_trans"/>
</dbReference>
<proteinExistence type="inferred from homology"/>
<dbReference type="EMBL" id="FWXY01000003">
    <property type="protein sequence ID" value="SMC50357.1"/>
    <property type="molecule type" value="Genomic_DNA"/>
</dbReference>
<dbReference type="OrthoDB" id="9802632at2"/>
<dbReference type="PANTHER" id="PTHR43630:SF1">
    <property type="entry name" value="POLY-BETA-1,6-N-ACETYL-D-GLUCOSAMINE SYNTHASE"/>
    <property type="match status" value="1"/>
</dbReference>
<keyword evidence="4" id="KW-0812">Transmembrane</keyword>
<dbReference type="SUPFAM" id="SSF53448">
    <property type="entry name" value="Nucleotide-diphospho-sugar transferases"/>
    <property type="match status" value="1"/>
</dbReference>
<dbReference type="PANTHER" id="PTHR43630">
    <property type="entry name" value="POLY-BETA-1,6-N-ACETYL-D-GLUCOSAMINE SYNTHASE"/>
    <property type="match status" value="1"/>
</dbReference>
<evidence type="ECO:0000256" key="1">
    <source>
        <dbReference type="ARBA" id="ARBA00006739"/>
    </source>
</evidence>
<feature type="transmembrane region" description="Helical" evidence="4">
    <location>
        <begin position="353"/>
        <end position="375"/>
    </location>
</feature>
<organism evidence="6 7">
    <name type="scientific">Desulfocicer vacuolatum DSM 3385</name>
    <dbReference type="NCBI Taxonomy" id="1121400"/>
    <lineage>
        <taxon>Bacteria</taxon>
        <taxon>Pseudomonadati</taxon>
        <taxon>Thermodesulfobacteriota</taxon>
        <taxon>Desulfobacteria</taxon>
        <taxon>Desulfobacterales</taxon>
        <taxon>Desulfobacteraceae</taxon>
        <taxon>Desulfocicer</taxon>
    </lineage>
</organism>